<reference evidence="6" key="1">
    <citation type="submission" date="2022-08" db="EMBL/GenBank/DDBJ databases">
        <title>Genomic Encyclopedia of Type Strains, Phase V (KMG-V): Genome sequencing to study the core and pangenomes of soil and plant-associated prokaryotes.</title>
        <authorList>
            <person name="Whitman W."/>
        </authorList>
    </citation>
    <scope>NUCLEOTIDE SEQUENCE</scope>
    <source>
        <strain evidence="6">0</strain>
    </source>
</reference>
<evidence type="ECO:0000313" key="7">
    <source>
        <dbReference type="Proteomes" id="UP001155027"/>
    </source>
</evidence>
<dbReference type="SUPFAM" id="SSF46689">
    <property type="entry name" value="Homeodomain-like"/>
    <property type="match status" value="1"/>
</dbReference>
<dbReference type="PRINTS" id="PR00455">
    <property type="entry name" value="HTHTETR"/>
</dbReference>
<name>A0A9X2PZH4_9BACT</name>
<dbReference type="Pfam" id="PF16925">
    <property type="entry name" value="TetR_C_13"/>
    <property type="match status" value="1"/>
</dbReference>
<dbReference type="InterPro" id="IPR011075">
    <property type="entry name" value="TetR_C"/>
</dbReference>
<dbReference type="InterPro" id="IPR036271">
    <property type="entry name" value="Tet_transcr_reg_TetR-rel_C_sf"/>
</dbReference>
<keyword evidence="2 4" id="KW-0238">DNA-binding</keyword>
<evidence type="ECO:0000256" key="2">
    <source>
        <dbReference type="ARBA" id="ARBA00023125"/>
    </source>
</evidence>
<dbReference type="SUPFAM" id="SSF48498">
    <property type="entry name" value="Tetracyclin repressor-like, C-terminal domain"/>
    <property type="match status" value="1"/>
</dbReference>
<gene>
    <name evidence="6" type="ORF">GGP71_001572</name>
</gene>
<dbReference type="Pfam" id="PF00440">
    <property type="entry name" value="TetR_N"/>
    <property type="match status" value="1"/>
</dbReference>
<accession>A0A9X2PZH4</accession>
<keyword evidence="3" id="KW-0804">Transcription</keyword>
<evidence type="ECO:0000256" key="1">
    <source>
        <dbReference type="ARBA" id="ARBA00023015"/>
    </source>
</evidence>
<protein>
    <submittedName>
        <fullName evidence="6">AcrR family transcriptional regulator</fullName>
    </submittedName>
</protein>
<proteinExistence type="predicted"/>
<evidence type="ECO:0000259" key="5">
    <source>
        <dbReference type="PROSITE" id="PS50977"/>
    </source>
</evidence>
<dbReference type="InterPro" id="IPR009057">
    <property type="entry name" value="Homeodomain-like_sf"/>
</dbReference>
<evidence type="ECO:0000256" key="3">
    <source>
        <dbReference type="ARBA" id="ARBA00023163"/>
    </source>
</evidence>
<dbReference type="Gene3D" id="1.10.357.10">
    <property type="entry name" value="Tetracycline Repressor, domain 2"/>
    <property type="match status" value="1"/>
</dbReference>
<dbReference type="RefSeq" id="WP_259080081.1">
    <property type="nucleotide sequence ID" value="NZ_JANUAU010000004.1"/>
</dbReference>
<dbReference type="InterPro" id="IPR001647">
    <property type="entry name" value="HTH_TetR"/>
</dbReference>
<dbReference type="PROSITE" id="PS50977">
    <property type="entry name" value="HTH_TETR_2"/>
    <property type="match status" value="1"/>
</dbReference>
<dbReference type="PANTHER" id="PTHR47506">
    <property type="entry name" value="TRANSCRIPTIONAL REGULATORY PROTEIN"/>
    <property type="match status" value="1"/>
</dbReference>
<dbReference type="Gene3D" id="1.10.10.60">
    <property type="entry name" value="Homeodomain-like"/>
    <property type="match status" value="1"/>
</dbReference>
<dbReference type="AlphaFoldDB" id="A0A9X2PZH4"/>
<keyword evidence="1" id="KW-0805">Transcription regulation</keyword>
<feature type="DNA-binding region" description="H-T-H motif" evidence="4">
    <location>
        <begin position="25"/>
        <end position="44"/>
    </location>
</feature>
<dbReference type="PANTHER" id="PTHR47506:SF1">
    <property type="entry name" value="HTH-TYPE TRANSCRIPTIONAL REGULATOR YJDC"/>
    <property type="match status" value="1"/>
</dbReference>
<evidence type="ECO:0000313" key="6">
    <source>
        <dbReference type="EMBL" id="MCS3677649.1"/>
    </source>
</evidence>
<feature type="domain" description="HTH tetR-type" evidence="5">
    <location>
        <begin position="2"/>
        <end position="62"/>
    </location>
</feature>
<evidence type="ECO:0000256" key="4">
    <source>
        <dbReference type="PROSITE-ProRule" id="PRU00335"/>
    </source>
</evidence>
<dbReference type="GO" id="GO:0003677">
    <property type="term" value="F:DNA binding"/>
    <property type="evidence" value="ECO:0007669"/>
    <property type="project" value="UniProtKB-UniRule"/>
</dbReference>
<sequence>MSETRLQILREAEQQLIEGGYSALNFGDIAETLDVTRQTIYHHFGDKHDLAEAALDHYRREDMRVLNEHARRYAENFPALFRTVLRGLWSDLSEHDFRGFCACVEVGTQADACPSDLREDADAHQRETLTLYAELIRNSQEAGTIRSDLGAERLAREALALQMGIGEMARIIETERQADPPARDLAEQWLARIEGPNASSGSSETDA</sequence>
<dbReference type="EMBL" id="JANUAU010000004">
    <property type="protein sequence ID" value="MCS3677649.1"/>
    <property type="molecule type" value="Genomic_DNA"/>
</dbReference>
<organism evidence="6 7">
    <name type="scientific">Salinibacter ruber</name>
    <dbReference type="NCBI Taxonomy" id="146919"/>
    <lineage>
        <taxon>Bacteria</taxon>
        <taxon>Pseudomonadati</taxon>
        <taxon>Rhodothermota</taxon>
        <taxon>Rhodothermia</taxon>
        <taxon>Rhodothermales</taxon>
        <taxon>Salinibacteraceae</taxon>
        <taxon>Salinibacter</taxon>
    </lineage>
</organism>
<comment type="caution">
    <text evidence="6">The sequence shown here is derived from an EMBL/GenBank/DDBJ whole genome shotgun (WGS) entry which is preliminary data.</text>
</comment>
<dbReference type="Proteomes" id="UP001155027">
    <property type="component" value="Unassembled WGS sequence"/>
</dbReference>